<feature type="transmembrane region" description="Helical" evidence="1">
    <location>
        <begin position="364"/>
        <end position="384"/>
    </location>
</feature>
<sequence>MYTFSNRLKIASIILMVVGALGVGVGFVSMPSNVEEAKAMVASHGDEHGSDHGAETMHAEEGEHGAATVAEAHDSSHDEHLLHQLQNRPWSALYVAAFFFMMLALGTLAFYAIQRAAQAGWSPLLFRVMEGITSYIVPGGIIVFVILVLSTMHLNHLFVWMDPEVVAEDKLLQGKAGYLNPTFFLIRAAIYLAIWIGYREYSRKLSLREDESSDNSSFVKNFRASAAFLVLFLVSESMMSWDWIMSVDPHWFSTLFGWYVFASMFVSGITVIALVTIYLKSRGFLPEVNNSHLHDLAKFMFGISIFWTYLWFSQFMLIWYSNIPEEVTYFVTRIADYKLAFFGMVAMNFLFPVLILMNSDFKRMNWFIVMAGVVILCGHYIDIFNMIMPSTVGDQWYIGIPEIGAVLLFGGLFIFWIFRAMTKAPMQPKRNPFIEESKHFHY</sequence>
<keyword evidence="1" id="KW-0472">Membrane</keyword>
<gene>
    <name evidence="2" type="ORF">ABXZ32_09965</name>
</gene>
<name>A0ABV2TWU3_9FLAO</name>
<feature type="transmembrane region" description="Helical" evidence="1">
    <location>
        <begin position="339"/>
        <end position="357"/>
    </location>
</feature>
<evidence type="ECO:0000313" key="3">
    <source>
        <dbReference type="Proteomes" id="UP001549773"/>
    </source>
</evidence>
<dbReference type="PANTHER" id="PTHR43044:SF1">
    <property type="entry name" value="QUINOL:CYTOCHROME C OXIDOREDUCTASE QUINONE-BINDING SUBUNIT 2"/>
    <property type="match status" value="1"/>
</dbReference>
<feature type="transmembrane region" description="Helical" evidence="1">
    <location>
        <begin position="256"/>
        <end position="279"/>
    </location>
</feature>
<feature type="transmembrane region" description="Helical" evidence="1">
    <location>
        <begin position="92"/>
        <end position="113"/>
    </location>
</feature>
<keyword evidence="1" id="KW-1133">Transmembrane helix</keyword>
<keyword evidence="3" id="KW-1185">Reference proteome</keyword>
<feature type="transmembrane region" description="Helical" evidence="1">
    <location>
        <begin position="299"/>
        <end position="319"/>
    </location>
</feature>
<feature type="transmembrane region" description="Helical" evidence="1">
    <location>
        <begin position="12"/>
        <end position="30"/>
    </location>
</feature>
<feature type="transmembrane region" description="Helical" evidence="1">
    <location>
        <begin position="134"/>
        <end position="158"/>
    </location>
</feature>
<evidence type="ECO:0000313" key="2">
    <source>
        <dbReference type="EMBL" id="MET7029724.1"/>
    </source>
</evidence>
<organism evidence="2 3">
    <name type="scientific">Sediminicola luteus</name>
    <dbReference type="NCBI Taxonomy" id="319238"/>
    <lineage>
        <taxon>Bacteria</taxon>
        <taxon>Pseudomonadati</taxon>
        <taxon>Bacteroidota</taxon>
        <taxon>Flavobacteriia</taxon>
        <taxon>Flavobacteriales</taxon>
        <taxon>Flavobacteriaceae</taxon>
        <taxon>Sediminicola</taxon>
    </lineage>
</organism>
<feature type="transmembrane region" description="Helical" evidence="1">
    <location>
        <begin position="396"/>
        <end position="418"/>
    </location>
</feature>
<protein>
    <submittedName>
        <fullName evidence="2">Quinol:cytochrome C oxidoreductase</fullName>
    </submittedName>
</protein>
<reference evidence="2 3" key="1">
    <citation type="submission" date="2024-07" db="EMBL/GenBank/DDBJ databases">
        <title>The genome sequence of type strain Sediminicola luteus GDMCC 1.2596T.</title>
        <authorList>
            <person name="Liu Y."/>
        </authorList>
    </citation>
    <scope>NUCLEOTIDE SEQUENCE [LARGE SCALE GENOMIC DNA]</scope>
    <source>
        <strain evidence="2 3">GDMCC 1.2596</strain>
    </source>
</reference>
<dbReference type="PANTHER" id="PTHR43044">
    <property type="match status" value="1"/>
</dbReference>
<proteinExistence type="predicted"/>
<dbReference type="EMBL" id="JBEWYP010000005">
    <property type="protein sequence ID" value="MET7029724.1"/>
    <property type="molecule type" value="Genomic_DNA"/>
</dbReference>
<comment type="caution">
    <text evidence="2">The sequence shown here is derived from an EMBL/GenBank/DDBJ whole genome shotgun (WGS) entry which is preliminary data.</text>
</comment>
<feature type="transmembrane region" description="Helical" evidence="1">
    <location>
        <begin position="178"/>
        <end position="198"/>
    </location>
</feature>
<evidence type="ECO:0000256" key="1">
    <source>
        <dbReference type="SAM" id="Phobius"/>
    </source>
</evidence>
<keyword evidence="1" id="KW-0812">Transmembrane</keyword>
<accession>A0ABV2TWU3</accession>
<dbReference type="Proteomes" id="UP001549773">
    <property type="component" value="Unassembled WGS sequence"/>
</dbReference>
<dbReference type="RefSeq" id="WP_354618537.1">
    <property type="nucleotide sequence ID" value="NZ_JBEWYP010000005.1"/>
</dbReference>
<feature type="transmembrane region" description="Helical" evidence="1">
    <location>
        <begin position="226"/>
        <end position="244"/>
    </location>
</feature>